<evidence type="ECO:0000256" key="7">
    <source>
        <dbReference type="SAM" id="MobiDB-lite"/>
    </source>
</evidence>
<dbReference type="GO" id="GO:0008324">
    <property type="term" value="F:monoatomic cation transmembrane transporter activity"/>
    <property type="evidence" value="ECO:0007669"/>
    <property type="project" value="InterPro"/>
</dbReference>
<evidence type="ECO:0000259" key="9">
    <source>
        <dbReference type="Pfam" id="PF01545"/>
    </source>
</evidence>
<protein>
    <submittedName>
        <fullName evidence="11 12">Cation diffusion facilitator family transporter</fullName>
    </submittedName>
</protein>
<keyword evidence="13" id="KW-1185">Reference proteome</keyword>
<dbReference type="SUPFAM" id="SSF161111">
    <property type="entry name" value="Cation efflux protein transmembrane domain-like"/>
    <property type="match status" value="1"/>
</dbReference>
<evidence type="ECO:0000256" key="5">
    <source>
        <dbReference type="ARBA" id="ARBA00022989"/>
    </source>
</evidence>
<feature type="transmembrane region" description="Helical" evidence="8">
    <location>
        <begin position="40"/>
        <end position="61"/>
    </location>
</feature>
<dbReference type="STRING" id="1434232.MAIT1_05508"/>
<name>W0LP10_9PROT</name>
<dbReference type="SUPFAM" id="SSF160240">
    <property type="entry name" value="Cation efflux protein cytoplasmic domain-like"/>
    <property type="match status" value="1"/>
</dbReference>
<dbReference type="Pfam" id="PF01545">
    <property type="entry name" value="Cation_efflux"/>
    <property type="match status" value="1"/>
</dbReference>
<evidence type="ECO:0000256" key="4">
    <source>
        <dbReference type="ARBA" id="ARBA00022692"/>
    </source>
</evidence>
<dbReference type="Gene3D" id="3.30.70.1350">
    <property type="entry name" value="Cation efflux protein, cytoplasmic domain"/>
    <property type="match status" value="1"/>
</dbReference>
<feature type="transmembrane region" description="Helical" evidence="8">
    <location>
        <begin position="112"/>
        <end position="135"/>
    </location>
</feature>
<dbReference type="InterPro" id="IPR053502">
    <property type="entry name" value="Magnetosome_CDF-Related"/>
</dbReference>
<dbReference type="InterPro" id="IPR027469">
    <property type="entry name" value="Cation_efflux_TMD_sf"/>
</dbReference>
<dbReference type="EMBL" id="LVJN01000004">
    <property type="protein sequence ID" value="OSM08632.1"/>
    <property type="molecule type" value="Genomic_DNA"/>
</dbReference>
<dbReference type="InterPro" id="IPR050291">
    <property type="entry name" value="CDF_Transporter"/>
</dbReference>
<comment type="subcellular location">
    <subcellularLocation>
        <location evidence="1">Membrane</location>
        <topology evidence="1">Multi-pass membrane protein</topology>
    </subcellularLocation>
</comment>
<evidence type="ECO:0000256" key="3">
    <source>
        <dbReference type="ARBA" id="ARBA00022448"/>
    </source>
</evidence>
<evidence type="ECO:0000256" key="1">
    <source>
        <dbReference type="ARBA" id="ARBA00004141"/>
    </source>
</evidence>
<dbReference type="GO" id="GO:0016020">
    <property type="term" value="C:membrane"/>
    <property type="evidence" value="ECO:0007669"/>
    <property type="project" value="UniProtKB-SubCell"/>
</dbReference>
<gene>
    <name evidence="11" type="primary">mamM</name>
    <name evidence="12" type="ORF">MAIT1_05508</name>
    <name evidence="11" type="ORF">MIIT1_05508</name>
</gene>
<dbReference type="RefSeq" id="WP_085440044.1">
    <property type="nucleotide sequence ID" value="NZ_LVJN01000004.1"/>
</dbReference>
<dbReference type="Pfam" id="PF16916">
    <property type="entry name" value="ZT_dimer"/>
    <property type="match status" value="1"/>
</dbReference>
<feature type="domain" description="Cation efflux protein transmembrane" evidence="9">
    <location>
        <begin position="15"/>
        <end position="208"/>
    </location>
</feature>
<sequence length="333" mass="36386">MRYARCVVCYEMIGWIGLMVNLVLSAMKIFVGIISGSHALVADALYSAKDVVTSILIIVGLKISSQPLDEKHPFGHGKVEFLFSLVISIVLLISTGWLLYNVTSVLLEGSHSAPHMIALWTAILSLVVNLFFYGYSKCVATEINSPMVRTLSKHHHADAFSSSAVALGIIGSHYLGMPWLDNVVALGETVHLLYLGGEVFWEAFKGLMDTAGPKEVSRKIHERANSIKGVQIVESIRTRMVGQEIWISLTIGVEPEISISEAKMIAERVEEVLADHIEHVGNVNAHFRCTPGSVPEFDEIKEDMESLLTLGQDPDSPDGEPSSDTKGAHPDPV</sequence>
<dbReference type="NCBIfam" id="NF033615">
    <property type="entry name" value="CDF_MamM"/>
    <property type="match status" value="1"/>
</dbReference>
<evidence type="ECO:0000256" key="8">
    <source>
        <dbReference type="SAM" id="Phobius"/>
    </source>
</evidence>
<keyword evidence="4 8" id="KW-0812">Transmembrane</keyword>
<evidence type="ECO:0000313" key="13">
    <source>
        <dbReference type="Proteomes" id="UP000194003"/>
    </source>
</evidence>
<proteinExistence type="inferred from homology"/>
<evidence type="ECO:0000256" key="6">
    <source>
        <dbReference type="ARBA" id="ARBA00023136"/>
    </source>
</evidence>
<evidence type="ECO:0000313" key="12">
    <source>
        <dbReference type="EMBL" id="OSM08632.1"/>
    </source>
</evidence>
<dbReference type="AlphaFoldDB" id="W0LP10"/>
<evidence type="ECO:0000313" key="11">
    <source>
        <dbReference type="EMBL" id="AHG23885.1"/>
    </source>
</evidence>
<dbReference type="OrthoDB" id="9806522at2"/>
<dbReference type="InterPro" id="IPR002524">
    <property type="entry name" value="Cation_efflux"/>
</dbReference>
<comment type="similarity">
    <text evidence="2">Belongs to the cation diffusion facilitator (CDF) transporter (TC 2.A.4) family.</text>
</comment>
<reference evidence="12 13" key="2">
    <citation type="journal article" date="2016" name="BMC Genomics">
        <title>Combined genomic and structural analyses of a cultured magnetotactic bacterium reveals its niche adaptation to a dynamic environment.</title>
        <authorList>
            <person name="Araujo A.C."/>
            <person name="Morillo V."/>
            <person name="Cypriano J."/>
            <person name="Teixeira L.C."/>
            <person name="Leao P."/>
            <person name="Lyra S."/>
            <person name="Almeida L.G."/>
            <person name="Bazylinski D.A."/>
            <person name="Vasconcellos A.T."/>
            <person name="Abreu F."/>
            <person name="Lins U."/>
        </authorList>
    </citation>
    <scope>NUCLEOTIDE SEQUENCE [LARGE SCALE GENOMIC DNA]</scope>
    <source>
        <strain evidence="12 13">IT-1</strain>
    </source>
</reference>
<accession>W0LP10</accession>
<feature type="region of interest" description="Disordered" evidence="7">
    <location>
        <begin position="308"/>
        <end position="333"/>
    </location>
</feature>
<dbReference type="EMBL" id="KF933436">
    <property type="protein sequence ID" value="AHG23885.1"/>
    <property type="molecule type" value="Genomic_DNA"/>
</dbReference>
<dbReference type="PANTHER" id="PTHR43840">
    <property type="entry name" value="MITOCHONDRIAL METAL TRANSPORTER 1-RELATED"/>
    <property type="match status" value="1"/>
</dbReference>
<reference evidence="11" key="1">
    <citation type="journal article" date="2014" name="Front. Microbiol.">
        <title>Isolation, cultivation and genomic analysis of magnetosome biomineralization genes of a new genus of South-seeking magnetotactic cocci within the Alphaproteobacteria.</title>
        <authorList>
            <person name="Morillo V."/>
            <person name="Abreu F."/>
            <person name="Araujo A.C."/>
            <person name="de Almeida L.G."/>
            <person name="Enrich-Prast A."/>
            <person name="Farina M."/>
            <person name="de Vasconcelos A.T."/>
            <person name="Bazylinski D.A."/>
            <person name="Lins U."/>
        </authorList>
    </citation>
    <scope>NUCLEOTIDE SEQUENCE</scope>
    <source>
        <strain evidence="11">IT-1</strain>
    </source>
</reference>
<dbReference type="NCBIfam" id="TIGR01297">
    <property type="entry name" value="CDF"/>
    <property type="match status" value="1"/>
</dbReference>
<dbReference type="PANTHER" id="PTHR43840:SF15">
    <property type="entry name" value="MITOCHONDRIAL METAL TRANSPORTER 1-RELATED"/>
    <property type="match status" value="1"/>
</dbReference>
<feature type="transmembrane region" description="Helical" evidence="8">
    <location>
        <begin position="81"/>
        <end position="100"/>
    </location>
</feature>
<dbReference type="Gene3D" id="1.20.1510.10">
    <property type="entry name" value="Cation efflux protein transmembrane domain"/>
    <property type="match status" value="1"/>
</dbReference>
<evidence type="ECO:0000259" key="10">
    <source>
        <dbReference type="Pfam" id="PF16916"/>
    </source>
</evidence>
<feature type="transmembrane region" description="Helical" evidence="8">
    <location>
        <begin position="12"/>
        <end position="34"/>
    </location>
</feature>
<dbReference type="Proteomes" id="UP000194003">
    <property type="component" value="Unassembled WGS sequence"/>
</dbReference>
<feature type="domain" description="Cation efflux protein cytoplasmic" evidence="10">
    <location>
        <begin position="214"/>
        <end position="286"/>
    </location>
</feature>
<dbReference type="InterPro" id="IPR058533">
    <property type="entry name" value="Cation_efflux_TM"/>
</dbReference>
<keyword evidence="5 8" id="KW-1133">Transmembrane helix</keyword>
<dbReference type="InterPro" id="IPR027470">
    <property type="entry name" value="Cation_efflux_CTD"/>
</dbReference>
<keyword evidence="3" id="KW-0813">Transport</keyword>
<organism evidence="11">
    <name type="scientific">Magnetofaba australis IT-1</name>
    <dbReference type="NCBI Taxonomy" id="1434232"/>
    <lineage>
        <taxon>Bacteria</taxon>
        <taxon>Pseudomonadati</taxon>
        <taxon>Pseudomonadota</taxon>
        <taxon>Magnetococcia</taxon>
        <taxon>Magnetococcales</taxon>
        <taxon>Magnetococcaceae</taxon>
        <taxon>Magnetofaba</taxon>
    </lineage>
</organism>
<dbReference type="InterPro" id="IPR036837">
    <property type="entry name" value="Cation_efflux_CTD_sf"/>
</dbReference>
<evidence type="ECO:0000256" key="2">
    <source>
        <dbReference type="ARBA" id="ARBA00008114"/>
    </source>
</evidence>
<dbReference type="FunFam" id="1.20.1510.10:FF:000006">
    <property type="entry name" value="Divalent cation efflux transporter"/>
    <property type="match status" value="1"/>
</dbReference>
<keyword evidence="6 8" id="KW-0472">Membrane</keyword>